<comment type="caution">
    <text evidence="9">The sequence shown here is derived from an EMBL/GenBank/DDBJ whole genome shotgun (WGS) entry which is preliminary data.</text>
</comment>
<dbReference type="InterPro" id="IPR037396">
    <property type="entry name" value="FMN_HAD"/>
</dbReference>
<dbReference type="GO" id="GO:0016614">
    <property type="term" value="F:oxidoreductase activity, acting on CH-OH group of donors"/>
    <property type="evidence" value="ECO:0007669"/>
    <property type="project" value="UniProtKB-ARBA"/>
</dbReference>
<dbReference type="InterPro" id="IPR000262">
    <property type="entry name" value="FMN-dep_DH"/>
</dbReference>
<feature type="binding site" evidence="7">
    <location>
        <position position="134"/>
    </location>
    <ligand>
        <name>FMN</name>
        <dbReference type="ChEBI" id="CHEBI:58210"/>
    </ligand>
</feature>
<keyword evidence="2 7" id="KW-0285">Flavoprotein</keyword>
<feature type="binding site" evidence="7">
    <location>
        <position position="284"/>
    </location>
    <ligand>
        <name>glyoxylate</name>
        <dbReference type="ChEBI" id="CHEBI:36655"/>
    </ligand>
</feature>
<gene>
    <name evidence="9" type="ORF">GKO32_15895</name>
</gene>
<evidence type="ECO:0000256" key="5">
    <source>
        <dbReference type="ARBA" id="ARBA00024042"/>
    </source>
</evidence>
<proteinExistence type="inferred from homology"/>
<evidence type="ECO:0000256" key="2">
    <source>
        <dbReference type="ARBA" id="ARBA00022630"/>
    </source>
</evidence>
<evidence type="ECO:0000313" key="10">
    <source>
        <dbReference type="Proteomes" id="UP000440096"/>
    </source>
</evidence>
<sequence length="385" mass="40908">MLRNNVIQRMNSVADAEQLARRAVPRFLFQRFQGGAGKGISLEANVAAFERTGLKARHATFTPVRDLRTTFLGHELSMPVIAAPVGLLGLGRRGGEIAVARAADSAGTVQIVSGLTTTPIEEVAAATPAPTFFQLYYLGGRDVAEQAIQRARDSKCAGLVLTIDTQAPASYERPLRERAFAPTSLRYGQLTRVAPQVAARPGWALEFARSRGRLNVPMGGAKDGRPMTMFEVGSAIYRRTPAWTDFEWIREAWQGPLIVKGVMSAEDALKAVDHGAAAVIVSNHGGNVLDGQPATLSVLPEVLDAVDGRAEVLVDGGIRRGSDVVKAIAMGAKAVLVGRAYLYGLLAAGEPGVARVLQLLRQGIDDTLAGLGCDSVTALDGSYLR</sequence>
<keyword evidence="4" id="KW-0560">Oxidoreductase</keyword>
<feature type="binding site" evidence="7">
    <location>
        <position position="162"/>
    </location>
    <ligand>
        <name>FMN</name>
        <dbReference type="ChEBI" id="CHEBI:58210"/>
    </ligand>
</feature>
<evidence type="ECO:0000313" key="9">
    <source>
        <dbReference type="EMBL" id="MTD55449.1"/>
    </source>
</evidence>
<comment type="cofactor">
    <cofactor evidence="1">
        <name>FMN</name>
        <dbReference type="ChEBI" id="CHEBI:58210"/>
    </cofactor>
</comment>
<dbReference type="InterPro" id="IPR013785">
    <property type="entry name" value="Aldolase_TIM"/>
</dbReference>
<protein>
    <submittedName>
        <fullName evidence="9">Alpha-hydroxy-acid oxidizing enzyme</fullName>
    </submittedName>
</protein>
<feature type="active site" description="Proton acceptor" evidence="6">
    <location>
        <position position="284"/>
    </location>
</feature>
<dbReference type="OrthoDB" id="9770452at2"/>
<name>A0A6N7Z334_9PSEU</name>
<dbReference type="RefSeq" id="WP_154757647.1">
    <property type="nucleotide sequence ID" value="NZ_WMBA01000022.1"/>
</dbReference>
<feature type="binding site" evidence="7">
    <location>
        <begin position="315"/>
        <end position="319"/>
    </location>
    <ligand>
        <name>FMN</name>
        <dbReference type="ChEBI" id="CHEBI:58210"/>
    </ligand>
</feature>
<organism evidence="9 10">
    <name type="scientific">Amycolatopsis pithecellobii</name>
    <dbReference type="NCBI Taxonomy" id="664692"/>
    <lineage>
        <taxon>Bacteria</taxon>
        <taxon>Bacillati</taxon>
        <taxon>Actinomycetota</taxon>
        <taxon>Actinomycetes</taxon>
        <taxon>Pseudonocardiales</taxon>
        <taxon>Pseudonocardiaceae</taxon>
        <taxon>Amycolatopsis</taxon>
    </lineage>
</organism>
<reference evidence="9 10" key="1">
    <citation type="submission" date="2019-11" db="EMBL/GenBank/DDBJ databases">
        <title>Draft genome of Amycolatopsis RM579.</title>
        <authorList>
            <person name="Duangmal K."/>
            <person name="Mingma R."/>
        </authorList>
    </citation>
    <scope>NUCLEOTIDE SEQUENCE [LARGE SCALE GENOMIC DNA]</scope>
    <source>
        <strain evidence="9 10">RM579</strain>
    </source>
</reference>
<dbReference type="CDD" id="cd02809">
    <property type="entry name" value="alpha_hydroxyacid_oxid_FMN"/>
    <property type="match status" value="1"/>
</dbReference>
<feature type="binding site" evidence="7">
    <location>
        <begin position="84"/>
        <end position="86"/>
    </location>
    <ligand>
        <name>FMN</name>
        <dbReference type="ChEBI" id="CHEBI:58210"/>
    </ligand>
</feature>
<feature type="binding site" evidence="7">
    <location>
        <position position="136"/>
    </location>
    <ligand>
        <name>glyoxylate</name>
        <dbReference type="ChEBI" id="CHEBI:36655"/>
    </ligand>
</feature>
<dbReference type="InterPro" id="IPR012133">
    <property type="entry name" value="Alpha-hydoxy_acid_DH_FMN"/>
</dbReference>
<evidence type="ECO:0000256" key="4">
    <source>
        <dbReference type="ARBA" id="ARBA00023002"/>
    </source>
</evidence>
<feature type="binding site" evidence="7">
    <location>
        <begin position="338"/>
        <end position="339"/>
    </location>
    <ligand>
        <name>FMN</name>
        <dbReference type="ChEBI" id="CHEBI:58210"/>
    </ligand>
</feature>
<dbReference type="PANTHER" id="PTHR10578">
    <property type="entry name" value="S -2-HYDROXY-ACID OXIDASE-RELATED"/>
    <property type="match status" value="1"/>
</dbReference>
<accession>A0A6N7Z334</accession>
<dbReference type="AlphaFoldDB" id="A0A6N7Z334"/>
<evidence type="ECO:0000259" key="8">
    <source>
        <dbReference type="PROSITE" id="PS51349"/>
    </source>
</evidence>
<dbReference type="Pfam" id="PF01070">
    <property type="entry name" value="FMN_dh"/>
    <property type="match status" value="1"/>
</dbReference>
<dbReference type="PANTHER" id="PTHR10578:SF107">
    <property type="entry name" value="2-HYDROXYACID OXIDASE 1"/>
    <property type="match status" value="1"/>
</dbReference>
<comment type="similarity">
    <text evidence="5">Belongs to the FMN-dependent alpha-hydroxy acid dehydrogenase family.</text>
</comment>
<dbReference type="GO" id="GO:0010181">
    <property type="term" value="F:FMN binding"/>
    <property type="evidence" value="ECO:0007669"/>
    <property type="project" value="InterPro"/>
</dbReference>
<dbReference type="EMBL" id="WMBA01000022">
    <property type="protein sequence ID" value="MTD55449.1"/>
    <property type="molecule type" value="Genomic_DNA"/>
</dbReference>
<evidence type="ECO:0000256" key="3">
    <source>
        <dbReference type="ARBA" id="ARBA00022643"/>
    </source>
</evidence>
<keyword evidence="10" id="KW-1185">Reference proteome</keyword>
<evidence type="ECO:0000256" key="6">
    <source>
        <dbReference type="PIRSR" id="PIRSR000138-1"/>
    </source>
</evidence>
<keyword evidence="3 7" id="KW-0288">FMN</keyword>
<dbReference type="Gene3D" id="3.20.20.70">
    <property type="entry name" value="Aldolase class I"/>
    <property type="match status" value="1"/>
</dbReference>
<feature type="domain" description="FMN hydroxy acid dehydrogenase" evidence="8">
    <location>
        <begin position="5"/>
        <end position="385"/>
    </location>
</feature>
<feature type="binding site" evidence="7">
    <location>
        <position position="260"/>
    </location>
    <ligand>
        <name>glyoxylate</name>
        <dbReference type="ChEBI" id="CHEBI:36655"/>
    </ligand>
</feature>
<feature type="binding site" evidence="7">
    <location>
        <position position="282"/>
    </location>
    <ligand>
        <name>FMN</name>
        <dbReference type="ChEBI" id="CHEBI:58210"/>
    </ligand>
</feature>
<dbReference type="FunFam" id="3.20.20.70:FF:000029">
    <property type="entry name" value="L-lactate dehydrogenase"/>
    <property type="match status" value="1"/>
</dbReference>
<dbReference type="Proteomes" id="UP000440096">
    <property type="component" value="Unassembled WGS sequence"/>
</dbReference>
<dbReference type="PIRSF" id="PIRSF000138">
    <property type="entry name" value="Al-hdrx_acd_dh"/>
    <property type="match status" value="1"/>
</dbReference>
<feature type="binding site" evidence="7">
    <location>
        <position position="113"/>
    </location>
    <ligand>
        <name>FMN</name>
        <dbReference type="ChEBI" id="CHEBI:58210"/>
    </ligand>
</feature>
<dbReference type="PROSITE" id="PS51349">
    <property type="entry name" value="FMN_HYDROXY_ACID_DH_2"/>
    <property type="match status" value="1"/>
</dbReference>
<dbReference type="SUPFAM" id="SSF51395">
    <property type="entry name" value="FMN-linked oxidoreductases"/>
    <property type="match status" value="1"/>
</dbReference>
<evidence type="ECO:0000256" key="7">
    <source>
        <dbReference type="PIRSR" id="PIRSR000138-2"/>
    </source>
</evidence>
<evidence type="ECO:0000256" key="1">
    <source>
        <dbReference type="ARBA" id="ARBA00001917"/>
    </source>
</evidence>